<keyword evidence="13" id="KW-1185">Reference proteome</keyword>
<protein>
    <recommendedName>
        <fullName evidence="5">Elongator complex protein 2</fullName>
    </recommendedName>
</protein>
<keyword evidence="9" id="KW-0677">Repeat</keyword>
<comment type="subcellular location">
    <subcellularLocation>
        <location evidence="2">Cytoplasm</location>
    </subcellularLocation>
    <subcellularLocation>
        <location evidence="1">Nucleus</location>
    </subcellularLocation>
</comment>
<evidence type="ECO:0000256" key="6">
    <source>
        <dbReference type="ARBA" id="ARBA00022490"/>
    </source>
</evidence>
<dbReference type="InterPro" id="IPR036322">
    <property type="entry name" value="WD40_repeat_dom_sf"/>
</dbReference>
<name>A0ABD2MSK4_9CUCU</name>
<reference evidence="12 13" key="1">
    <citation type="journal article" date="2021" name="BMC Biol.">
        <title>Horizontally acquired antibacterial genes associated with adaptive radiation of ladybird beetles.</title>
        <authorList>
            <person name="Li H.S."/>
            <person name="Tang X.F."/>
            <person name="Huang Y.H."/>
            <person name="Xu Z.Y."/>
            <person name="Chen M.L."/>
            <person name="Du X.Y."/>
            <person name="Qiu B.Y."/>
            <person name="Chen P.T."/>
            <person name="Zhang W."/>
            <person name="Slipinski A."/>
            <person name="Escalona H.E."/>
            <person name="Waterhouse R.M."/>
            <person name="Zwick A."/>
            <person name="Pang H."/>
        </authorList>
    </citation>
    <scope>NUCLEOTIDE SEQUENCE [LARGE SCALE GENOMIC DNA]</scope>
    <source>
        <strain evidence="12">SYSU2018</strain>
    </source>
</reference>
<evidence type="ECO:0000313" key="13">
    <source>
        <dbReference type="Proteomes" id="UP001516400"/>
    </source>
</evidence>
<dbReference type="InterPro" id="IPR037289">
    <property type="entry name" value="Elp2"/>
</dbReference>
<evidence type="ECO:0000313" key="12">
    <source>
        <dbReference type="EMBL" id="KAL3269365.1"/>
    </source>
</evidence>
<comment type="pathway">
    <text evidence="3">tRNA modification; 5-methoxycarbonylmethyl-2-thiouridine-tRNA biosynthesis.</text>
</comment>
<dbReference type="InterPro" id="IPR001680">
    <property type="entry name" value="WD40_rpt"/>
</dbReference>
<dbReference type="InterPro" id="IPR019775">
    <property type="entry name" value="WD40_repeat_CS"/>
</dbReference>
<dbReference type="Pfam" id="PF00400">
    <property type="entry name" value="WD40"/>
    <property type="match status" value="7"/>
</dbReference>
<dbReference type="FunFam" id="2.130.10.10:FF:000400">
    <property type="entry name" value="Elongator acetyltransferase complex subunit 2"/>
    <property type="match status" value="1"/>
</dbReference>
<evidence type="ECO:0000256" key="2">
    <source>
        <dbReference type="ARBA" id="ARBA00004496"/>
    </source>
</evidence>
<feature type="repeat" description="WD" evidence="11">
    <location>
        <begin position="55"/>
        <end position="101"/>
    </location>
</feature>
<feature type="repeat" description="WD" evidence="11">
    <location>
        <begin position="272"/>
        <end position="306"/>
    </location>
</feature>
<dbReference type="GO" id="GO:0008033">
    <property type="term" value="P:tRNA processing"/>
    <property type="evidence" value="ECO:0007669"/>
    <property type="project" value="UniProtKB-KW"/>
</dbReference>
<dbReference type="Proteomes" id="UP001516400">
    <property type="component" value="Unassembled WGS sequence"/>
</dbReference>
<evidence type="ECO:0000256" key="11">
    <source>
        <dbReference type="PROSITE-ProRule" id="PRU00221"/>
    </source>
</evidence>
<evidence type="ECO:0000256" key="5">
    <source>
        <dbReference type="ARBA" id="ARBA00020267"/>
    </source>
</evidence>
<comment type="similarity">
    <text evidence="4">Belongs to the WD repeat ELP2 family.</text>
</comment>
<comment type="caution">
    <text evidence="12">The sequence shown here is derived from an EMBL/GenBank/DDBJ whole genome shotgun (WGS) entry which is preliminary data.</text>
</comment>
<evidence type="ECO:0000256" key="1">
    <source>
        <dbReference type="ARBA" id="ARBA00004123"/>
    </source>
</evidence>
<keyword evidence="7 11" id="KW-0853">WD repeat</keyword>
<evidence type="ECO:0000256" key="10">
    <source>
        <dbReference type="ARBA" id="ARBA00023242"/>
    </source>
</evidence>
<dbReference type="InterPro" id="IPR011047">
    <property type="entry name" value="Quinoprotein_ADH-like_sf"/>
</dbReference>
<keyword evidence="10" id="KW-0539">Nucleus</keyword>
<dbReference type="SUPFAM" id="SSF50998">
    <property type="entry name" value="Quinoprotein alcohol dehydrogenase-like"/>
    <property type="match status" value="1"/>
</dbReference>
<dbReference type="PANTHER" id="PTHR44111">
    <property type="entry name" value="ELONGATOR COMPLEX PROTEIN 2"/>
    <property type="match status" value="1"/>
</dbReference>
<dbReference type="CDD" id="cd00200">
    <property type="entry name" value="WD40"/>
    <property type="match status" value="1"/>
</dbReference>
<keyword evidence="6" id="KW-0963">Cytoplasm</keyword>
<keyword evidence="8" id="KW-0819">tRNA processing</keyword>
<dbReference type="InterPro" id="IPR015943">
    <property type="entry name" value="WD40/YVTN_repeat-like_dom_sf"/>
</dbReference>
<dbReference type="AlphaFoldDB" id="A0ABD2MSK4"/>
<feature type="repeat" description="WD" evidence="11">
    <location>
        <begin position="634"/>
        <end position="675"/>
    </location>
</feature>
<gene>
    <name evidence="12" type="ORF">HHI36_008437</name>
</gene>
<evidence type="ECO:0000256" key="8">
    <source>
        <dbReference type="ARBA" id="ARBA00022694"/>
    </source>
</evidence>
<proteinExistence type="inferred from homology"/>
<evidence type="ECO:0000256" key="4">
    <source>
        <dbReference type="ARBA" id="ARBA00005881"/>
    </source>
</evidence>
<evidence type="ECO:0000256" key="7">
    <source>
        <dbReference type="ARBA" id="ARBA00022574"/>
    </source>
</evidence>
<evidence type="ECO:0000256" key="3">
    <source>
        <dbReference type="ARBA" id="ARBA00005043"/>
    </source>
</evidence>
<dbReference type="SMART" id="SM00320">
    <property type="entry name" value="WD40"/>
    <property type="match status" value="10"/>
</dbReference>
<dbReference type="SUPFAM" id="SSF50978">
    <property type="entry name" value="WD40 repeat-like"/>
    <property type="match status" value="1"/>
</dbReference>
<evidence type="ECO:0000256" key="9">
    <source>
        <dbReference type="ARBA" id="ARBA00022737"/>
    </source>
</evidence>
<dbReference type="PROSITE" id="PS50294">
    <property type="entry name" value="WD_REPEATS_REGION"/>
    <property type="match status" value="2"/>
</dbReference>
<dbReference type="PROSITE" id="PS50082">
    <property type="entry name" value="WD_REPEATS_2"/>
    <property type="match status" value="4"/>
</dbReference>
<dbReference type="GO" id="GO:0005737">
    <property type="term" value="C:cytoplasm"/>
    <property type="evidence" value="ECO:0007669"/>
    <property type="project" value="UniProtKB-SubCell"/>
</dbReference>
<dbReference type="PROSITE" id="PS00678">
    <property type="entry name" value="WD_REPEATS_1"/>
    <property type="match status" value="1"/>
</dbReference>
<accession>A0ABD2MSK4</accession>
<sequence length="789" mass="88474">MANSKFENVYISSNCNQCPNALHWGNNNLICYASCNSVCIYDPEFGSGGKVVQSLAKHTALVNSVRWLKGSDVPFENEIVSGSADGDVIVWTLNDGKFSHNILKGHNSNIAIVDGMYRQEERMGATVVSGSMEGNVKIWYRPTCSDAFVLRQTLDFGYNICISMRIYTLDLLSNHIILAVSLDDSSIRLFLEDDTSQELNLKPAAKLKGHEDWICGLDFTRDGGDLLLASSSQDNFIRIWRMTRQEKSALNSSAVNMKTSKWNFKIYVESILIGHEGWVYSVSWNPINNTLLSASWDKTMVIWEFDKEHNLWLDNIRVGEVGGNTLGFFGGVFGPDGDTIIGYGYHGAFHMWKNDGVDWNPMVTVGGHFRQVVDLAWDPKGSYLFSVSSDQTCRIHAPWPTEKSPITWHEIGRPQVHGYDMNSIAVFSKYKYASASEEKVIRTFAAPSNFIDNYIRICKVDNDHHIVADNTTAKGASVPSLGLSNKAVFTSDNNAQSQVKNSKEIYPEESYFTALDLDEPPTEETLLQNTLWPEIRKLYGHGYEVYGLSASSDGKYLASACKSTTQEHAAVLLWDTADWKQIQKLISHTLTVTQMCFSPDSQRILTVSRDRRWSIFEKNEEEKFVLAATTNKATGIHTRVIWCCAWTHDSCFFVTGSRDGKLAIWTKNPDKAIENVLGQYQSASSHLSLPKDSVTAVATAPCLISGQFLFAVGLESGNIHFYKWTIENLWQLVLDLSESIAHHLTVKKIQFRPVLGQTGKKKDDNDILQVATCSADYSLKIFNLFIKNL</sequence>
<dbReference type="PANTHER" id="PTHR44111:SF1">
    <property type="entry name" value="ELONGATOR COMPLEX PROTEIN 2"/>
    <property type="match status" value="1"/>
</dbReference>
<dbReference type="GO" id="GO:0005634">
    <property type="term" value="C:nucleus"/>
    <property type="evidence" value="ECO:0007669"/>
    <property type="project" value="UniProtKB-SubCell"/>
</dbReference>
<feature type="repeat" description="WD" evidence="11">
    <location>
        <begin position="207"/>
        <end position="250"/>
    </location>
</feature>
<organism evidence="12 13">
    <name type="scientific">Cryptolaemus montrouzieri</name>
    <dbReference type="NCBI Taxonomy" id="559131"/>
    <lineage>
        <taxon>Eukaryota</taxon>
        <taxon>Metazoa</taxon>
        <taxon>Ecdysozoa</taxon>
        <taxon>Arthropoda</taxon>
        <taxon>Hexapoda</taxon>
        <taxon>Insecta</taxon>
        <taxon>Pterygota</taxon>
        <taxon>Neoptera</taxon>
        <taxon>Endopterygota</taxon>
        <taxon>Coleoptera</taxon>
        <taxon>Polyphaga</taxon>
        <taxon>Cucujiformia</taxon>
        <taxon>Coccinelloidea</taxon>
        <taxon>Coccinellidae</taxon>
        <taxon>Scymninae</taxon>
        <taxon>Scymnini</taxon>
        <taxon>Cryptolaemus</taxon>
    </lineage>
</organism>
<dbReference type="EMBL" id="JABFTP020000021">
    <property type="protein sequence ID" value="KAL3269365.1"/>
    <property type="molecule type" value="Genomic_DNA"/>
</dbReference>
<dbReference type="Gene3D" id="2.130.10.10">
    <property type="entry name" value="YVTN repeat-like/Quinoprotein amine dehydrogenase"/>
    <property type="match status" value="3"/>
</dbReference>